<dbReference type="RefSeq" id="WP_066619925.1">
    <property type="nucleotide sequence ID" value="NZ_JBHSYQ010000003.1"/>
</dbReference>
<comment type="caution">
    <text evidence="3">The sequence shown here is derived from an EMBL/GenBank/DDBJ whole genome shotgun (WGS) entry which is preliminary data.</text>
</comment>
<evidence type="ECO:0000256" key="1">
    <source>
        <dbReference type="SAM" id="MobiDB-lite"/>
    </source>
</evidence>
<evidence type="ECO:0000313" key="3">
    <source>
        <dbReference type="EMBL" id="MFC6996269.1"/>
    </source>
</evidence>
<reference evidence="4" key="1">
    <citation type="journal article" date="2019" name="Int. J. Syst. Evol. Microbiol.">
        <title>The Global Catalogue of Microorganisms (GCM) 10K type strain sequencing project: providing services to taxonomists for standard genome sequencing and annotation.</title>
        <authorList>
            <consortium name="The Broad Institute Genomics Platform"/>
            <consortium name="The Broad Institute Genome Sequencing Center for Infectious Disease"/>
            <person name="Wu L."/>
            <person name="Ma J."/>
        </authorList>
    </citation>
    <scope>NUCLEOTIDE SEQUENCE [LARGE SCALE GENOMIC DNA]</scope>
    <source>
        <strain evidence="4">CGMCC 4.7393</strain>
    </source>
</reference>
<feature type="compositionally biased region" description="Basic residues" evidence="1">
    <location>
        <begin position="96"/>
        <end position="112"/>
    </location>
</feature>
<accession>A0ABW2DHV0</accession>
<gene>
    <name evidence="3" type="ORF">ACFQHR_01475</name>
</gene>
<dbReference type="Proteomes" id="UP001596405">
    <property type="component" value="Unassembled WGS sequence"/>
</dbReference>
<keyword evidence="2" id="KW-0732">Signal</keyword>
<keyword evidence="4" id="KW-1185">Reference proteome</keyword>
<protein>
    <submittedName>
        <fullName evidence="3">Uncharacterized protein</fullName>
    </submittedName>
</protein>
<feature type="chain" id="PRO_5045653959" evidence="2">
    <location>
        <begin position="27"/>
        <end position="112"/>
    </location>
</feature>
<evidence type="ECO:0000313" key="4">
    <source>
        <dbReference type="Proteomes" id="UP001596405"/>
    </source>
</evidence>
<sequence length="112" mass="12731">MKHFAKVFLIGFVASLMCLLALPASAQTEFISPGQQKRELKKSLREAKKVKSDYQETHLNVEAYNFKRGESGRKRVNAQERDEALMNTDGTPVTKPKVKPKKQKAAKQKKKK</sequence>
<proteinExistence type="predicted"/>
<dbReference type="EMBL" id="JBHSYQ010000003">
    <property type="protein sequence ID" value="MFC6996269.1"/>
    <property type="molecule type" value="Genomic_DNA"/>
</dbReference>
<name>A0ABW2DHV0_9BACT</name>
<organism evidence="3 4">
    <name type="scientific">Rufibacter roseus</name>
    <dbReference type="NCBI Taxonomy" id="1567108"/>
    <lineage>
        <taxon>Bacteria</taxon>
        <taxon>Pseudomonadati</taxon>
        <taxon>Bacteroidota</taxon>
        <taxon>Cytophagia</taxon>
        <taxon>Cytophagales</taxon>
        <taxon>Hymenobacteraceae</taxon>
        <taxon>Rufibacter</taxon>
    </lineage>
</organism>
<feature type="signal peptide" evidence="2">
    <location>
        <begin position="1"/>
        <end position="26"/>
    </location>
</feature>
<feature type="compositionally biased region" description="Basic and acidic residues" evidence="1">
    <location>
        <begin position="70"/>
        <end position="84"/>
    </location>
</feature>
<evidence type="ECO:0000256" key="2">
    <source>
        <dbReference type="SAM" id="SignalP"/>
    </source>
</evidence>
<feature type="region of interest" description="Disordered" evidence="1">
    <location>
        <begin position="70"/>
        <end position="112"/>
    </location>
</feature>